<protein>
    <recommendedName>
        <fullName evidence="1">Hedgehog/Intein (Hint) domain-containing protein</fullName>
    </recommendedName>
</protein>
<dbReference type="Pfam" id="PF13403">
    <property type="entry name" value="Hint_2"/>
    <property type="match status" value="1"/>
</dbReference>
<sequence>MATTYWNGSTSDDFFDPTNWSNNDLPQSHTCQAAAIAGVSEDDRGVAVANAVSYGQIRSLSIGDYGTLKITAQASSNDAGNVFATYGMEIAPTGELIIDTPSQVELGLYTQNRGGTITIIDNPGKVVLDGNSLNGTGNLNLVNSTLGSPEAPVSISDMDITLQNGSTLYTGWNATGHSITFDPSTNNTLVLHANDSTISTPIYGVSENSHFAINGSDGVTPVNAVVTENSDGSYSYTISFTNGKSLTLSDVAAANGFTPGNVSFSKDGSGNWVFTESNTNPVTPGYTSTTEYQQLQAVVAHADSVGSGTASSTDGYTNHSAVATDAFIGTGTADNPASWSDSSNWSLGAIPQSDSCYHAALSGSETDPLYVVADQQNVGQFVSLSVNPNATLTVTASNPENPNSYVFSTAGFEVRGNGVLNIDTPAKVELGGVSAMDGTLNITGNDGNVVFDSSHLAGGGTLNLSNSTLGTQANSVMVDLPHINLTDDSTFYARLYGITSTISFDDSNNTLVLAGDTKQVGATFVGVNANTHFAIDADLNAQPTAAVYTKNDDGSYSLNITLDNGQTYTLSHIETADGFVPGSSTFSKDAAGDWLINTVATDVCFLEGTLIRTTRGDVAVEDLSVGDELIVLGAGEATRPVVWVGFQNAVVRPALDDTEAGYPVRILKNAISENVPSNDLLVTAEHGLYLEGGFVPVRMLVNGSSIFYDRSVSSYRYFHVETEQHSVILAENVATESYLDTGNRRSFTGGAVVSLTSRSLTWADAAAPLVTDRETVEMLHQRLSARATTALGLAASTKISLTRKSDLSFRTLSGEALRRLDEKNGVVTVEIPANVTEIRICSRASRPSDVVGPFVDDRRMLGVLVGTATLLEGSSHGRVINSHLDGQSNIGWHGLENNGKVRWTNGDAVLNLGERVSNTKALLKIQVEAAATYRLEVSDKSFSLCA</sequence>
<dbReference type="KEGG" id="aace:A0U92_16400"/>
<name>A0A1U9KLB7_ACEAC</name>
<feature type="domain" description="Hedgehog/Intein (Hint)" evidence="1">
    <location>
        <begin position="603"/>
        <end position="741"/>
    </location>
</feature>
<proteinExistence type="predicted"/>
<organism evidence="2 3">
    <name type="scientific">Acetobacter aceti</name>
    <dbReference type="NCBI Taxonomy" id="435"/>
    <lineage>
        <taxon>Bacteria</taxon>
        <taxon>Pseudomonadati</taxon>
        <taxon>Pseudomonadota</taxon>
        <taxon>Alphaproteobacteria</taxon>
        <taxon>Acetobacterales</taxon>
        <taxon>Acetobacteraceae</taxon>
        <taxon>Acetobacter</taxon>
        <taxon>Acetobacter subgen. Acetobacter</taxon>
    </lineage>
</organism>
<dbReference type="InterPro" id="IPR036844">
    <property type="entry name" value="Hint_dom_sf"/>
</dbReference>
<reference evidence="2 3" key="1">
    <citation type="submission" date="2016-03" db="EMBL/GenBank/DDBJ databases">
        <title>Acetic acid bacteria sequencing.</title>
        <authorList>
            <person name="Brandt J."/>
            <person name="Jakob F."/>
            <person name="Vogel R.F."/>
        </authorList>
    </citation>
    <scope>NUCLEOTIDE SEQUENCE [LARGE SCALE GENOMIC DNA]</scope>
    <source>
        <strain evidence="2 3">TMW2.1153</strain>
    </source>
</reference>
<dbReference type="AlphaFoldDB" id="A0A1U9KLB7"/>
<dbReference type="EMBL" id="CP014692">
    <property type="protein sequence ID" value="AQS86591.1"/>
    <property type="molecule type" value="Genomic_DNA"/>
</dbReference>
<dbReference type="OrthoDB" id="7284755at2"/>
<dbReference type="SUPFAM" id="SSF51294">
    <property type="entry name" value="Hedgehog/intein (Hint) domain"/>
    <property type="match status" value="1"/>
</dbReference>
<keyword evidence="3" id="KW-1185">Reference proteome</keyword>
<gene>
    <name evidence="2" type="ORF">A0U92_16400</name>
</gene>
<evidence type="ECO:0000259" key="1">
    <source>
        <dbReference type="Pfam" id="PF13403"/>
    </source>
</evidence>
<dbReference type="Gene3D" id="2.170.16.10">
    <property type="entry name" value="Hedgehog/Intein (Hint) domain"/>
    <property type="match status" value="1"/>
</dbReference>
<accession>A0A1U9KLB7</accession>
<dbReference type="STRING" id="435.A0U92_16400"/>
<evidence type="ECO:0000313" key="3">
    <source>
        <dbReference type="Proteomes" id="UP000188937"/>
    </source>
</evidence>
<evidence type="ECO:0000313" key="2">
    <source>
        <dbReference type="EMBL" id="AQS86591.1"/>
    </source>
</evidence>
<dbReference type="RefSeq" id="WP_077814536.1">
    <property type="nucleotide sequence ID" value="NZ_CP014692.1"/>
</dbReference>
<dbReference type="InterPro" id="IPR028992">
    <property type="entry name" value="Hedgehog/Intein_dom"/>
</dbReference>
<dbReference type="Proteomes" id="UP000188937">
    <property type="component" value="Chromosome"/>
</dbReference>